<comment type="catalytic activity">
    <reaction evidence="1">
        <text>ATP + protein L-histidine = ADP + protein N-phospho-L-histidine.</text>
        <dbReference type="EC" id="2.7.13.3"/>
    </reaction>
</comment>
<keyword evidence="9" id="KW-0812">Transmembrane</keyword>
<dbReference type="EMBL" id="JACXZA010000001">
    <property type="protein sequence ID" value="MBD3918073.1"/>
    <property type="molecule type" value="Genomic_DNA"/>
</dbReference>
<dbReference type="PRINTS" id="PR00344">
    <property type="entry name" value="BCTRLSENSOR"/>
</dbReference>
<dbReference type="SUPFAM" id="SSF47384">
    <property type="entry name" value="Homodimeric domain of signal transducing histidine kinase"/>
    <property type="match status" value="1"/>
</dbReference>
<proteinExistence type="predicted"/>
<reference evidence="11 12" key="1">
    <citation type="submission" date="2020-09" db="EMBL/GenBank/DDBJ databases">
        <title>Paenibacillus sp. strain PR3 16S rRNA gene Genome sequencing and assembly.</title>
        <authorList>
            <person name="Kim J."/>
        </authorList>
    </citation>
    <scope>NUCLEOTIDE SEQUENCE [LARGE SCALE GENOMIC DNA]</scope>
    <source>
        <strain evidence="11 12">PR3</strain>
    </source>
</reference>
<evidence type="ECO:0000259" key="10">
    <source>
        <dbReference type="PROSITE" id="PS50109"/>
    </source>
</evidence>
<dbReference type="SMART" id="SM00388">
    <property type="entry name" value="HisKA"/>
    <property type="match status" value="1"/>
</dbReference>
<feature type="domain" description="Histidine kinase" evidence="10">
    <location>
        <begin position="235"/>
        <end position="448"/>
    </location>
</feature>
<dbReference type="InterPro" id="IPR003594">
    <property type="entry name" value="HATPase_dom"/>
</dbReference>
<evidence type="ECO:0000256" key="9">
    <source>
        <dbReference type="SAM" id="Phobius"/>
    </source>
</evidence>
<dbReference type="PANTHER" id="PTHR43047:SF72">
    <property type="entry name" value="OSMOSENSING HISTIDINE PROTEIN KINASE SLN1"/>
    <property type="match status" value="1"/>
</dbReference>
<dbReference type="Pfam" id="PF02518">
    <property type="entry name" value="HATPase_c"/>
    <property type="match status" value="1"/>
</dbReference>
<dbReference type="InterPro" id="IPR036097">
    <property type="entry name" value="HisK_dim/P_sf"/>
</dbReference>
<evidence type="ECO:0000256" key="2">
    <source>
        <dbReference type="ARBA" id="ARBA00012438"/>
    </source>
</evidence>
<dbReference type="EC" id="2.7.13.3" evidence="2"/>
<evidence type="ECO:0000256" key="6">
    <source>
        <dbReference type="ARBA" id="ARBA00022777"/>
    </source>
</evidence>
<dbReference type="Pfam" id="PF00512">
    <property type="entry name" value="HisKA"/>
    <property type="match status" value="1"/>
</dbReference>
<keyword evidence="4" id="KW-0808">Transferase</keyword>
<evidence type="ECO:0000256" key="1">
    <source>
        <dbReference type="ARBA" id="ARBA00000085"/>
    </source>
</evidence>
<gene>
    <name evidence="11" type="ORF">H8B09_04865</name>
</gene>
<keyword evidence="9" id="KW-1133">Transmembrane helix</keyword>
<feature type="transmembrane region" description="Helical" evidence="9">
    <location>
        <begin position="12"/>
        <end position="39"/>
    </location>
</feature>
<dbReference type="PANTHER" id="PTHR43047">
    <property type="entry name" value="TWO-COMPONENT HISTIDINE PROTEIN KINASE"/>
    <property type="match status" value="1"/>
</dbReference>
<keyword evidence="7" id="KW-0067">ATP-binding</keyword>
<sequence>MMKKNDSNGSRSTWVTAANIGGIAALFASVLLLGSGWFVQRQALKDRNEEQAIYWNRYAANYYETQGGWQGLEERLSADVRDYPLHALNVLVFDVNGKRVAQGGAAVERSSDNRKPIVEDGAIIGYTQTAISRGASIPGAAWIGSIIAFITCYALWLLLIKRWRSESSRMMNRVQERIAGIVPSRSSGDIYPPISPVADPYEQFAATDNRLEHDLAHIDAYVRKLETVRRSMVADIAHELRTPLAIMRSQLENALIAETPLPLEKTAFMHDELLYLTKLVHDLQELALAEAGKLPLEKSWFSLREASEAVIEALQGEAEEETLSIQLDGPTDVMVYADRVRVRQLIVNLIGNAIQHARTEVVISVHQQEGSVTWSVKDDGFGIEKEQLAHLFERFYRSASHTNDNKRRGLGLGLSIVKQYAEAHGGTIEVNSVWGEGTTFRLQLPVITV</sequence>
<evidence type="ECO:0000256" key="7">
    <source>
        <dbReference type="ARBA" id="ARBA00022840"/>
    </source>
</evidence>
<evidence type="ECO:0000256" key="5">
    <source>
        <dbReference type="ARBA" id="ARBA00022741"/>
    </source>
</evidence>
<dbReference type="CDD" id="cd00082">
    <property type="entry name" value="HisKA"/>
    <property type="match status" value="1"/>
</dbReference>
<keyword evidence="3" id="KW-0597">Phosphoprotein</keyword>
<keyword evidence="8" id="KW-0902">Two-component regulatory system</keyword>
<protein>
    <recommendedName>
        <fullName evidence="2">histidine kinase</fullName>
        <ecNumber evidence="2">2.7.13.3</ecNumber>
    </recommendedName>
</protein>
<dbReference type="InterPro" id="IPR036890">
    <property type="entry name" value="HATPase_C_sf"/>
</dbReference>
<keyword evidence="6 11" id="KW-0418">Kinase</keyword>
<dbReference type="InterPro" id="IPR004358">
    <property type="entry name" value="Sig_transdc_His_kin-like_C"/>
</dbReference>
<dbReference type="SUPFAM" id="SSF55874">
    <property type="entry name" value="ATPase domain of HSP90 chaperone/DNA topoisomerase II/histidine kinase"/>
    <property type="match status" value="1"/>
</dbReference>
<dbReference type="InterPro" id="IPR003661">
    <property type="entry name" value="HisK_dim/P_dom"/>
</dbReference>
<evidence type="ECO:0000313" key="12">
    <source>
        <dbReference type="Proteomes" id="UP000609346"/>
    </source>
</evidence>
<dbReference type="Gene3D" id="3.30.565.10">
    <property type="entry name" value="Histidine kinase-like ATPase, C-terminal domain"/>
    <property type="match status" value="1"/>
</dbReference>
<keyword evidence="5" id="KW-0547">Nucleotide-binding</keyword>
<dbReference type="SMART" id="SM00387">
    <property type="entry name" value="HATPase_c"/>
    <property type="match status" value="1"/>
</dbReference>
<dbReference type="GO" id="GO:0016301">
    <property type="term" value="F:kinase activity"/>
    <property type="evidence" value="ECO:0007669"/>
    <property type="project" value="UniProtKB-KW"/>
</dbReference>
<organism evidence="11 12">
    <name type="scientific">Paenibacillus terricola</name>
    <dbReference type="NCBI Taxonomy" id="2763503"/>
    <lineage>
        <taxon>Bacteria</taxon>
        <taxon>Bacillati</taxon>
        <taxon>Bacillota</taxon>
        <taxon>Bacilli</taxon>
        <taxon>Bacillales</taxon>
        <taxon>Paenibacillaceae</taxon>
        <taxon>Paenibacillus</taxon>
    </lineage>
</organism>
<accession>A0ABR8MPZ7</accession>
<feature type="transmembrane region" description="Helical" evidence="9">
    <location>
        <begin position="140"/>
        <end position="160"/>
    </location>
</feature>
<evidence type="ECO:0000256" key="8">
    <source>
        <dbReference type="ARBA" id="ARBA00023012"/>
    </source>
</evidence>
<dbReference type="InterPro" id="IPR005467">
    <property type="entry name" value="His_kinase_dom"/>
</dbReference>
<name>A0ABR8MPZ7_9BACL</name>
<keyword evidence="12" id="KW-1185">Reference proteome</keyword>
<evidence type="ECO:0000313" key="11">
    <source>
        <dbReference type="EMBL" id="MBD3918073.1"/>
    </source>
</evidence>
<comment type="caution">
    <text evidence="11">The sequence shown here is derived from an EMBL/GenBank/DDBJ whole genome shotgun (WGS) entry which is preliminary data.</text>
</comment>
<keyword evidence="9" id="KW-0472">Membrane</keyword>
<dbReference type="CDD" id="cd00075">
    <property type="entry name" value="HATPase"/>
    <property type="match status" value="1"/>
</dbReference>
<dbReference type="Gene3D" id="1.10.287.130">
    <property type="match status" value="1"/>
</dbReference>
<dbReference type="PROSITE" id="PS50109">
    <property type="entry name" value="HIS_KIN"/>
    <property type="match status" value="1"/>
</dbReference>
<dbReference type="Proteomes" id="UP000609346">
    <property type="component" value="Unassembled WGS sequence"/>
</dbReference>
<evidence type="ECO:0000256" key="4">
    <source>
        <dbReference type="ARBA" id="ARBA00022679"/>
    </source>
</evidence>
<evidence type="ECO:0000256" key="3">
    <source>
        <dbReference type="ARBA" id="ARBA00022553"/>
    </source>
</evidence>